<organism evidence="1 2">
    <name type="scientific">Datura stramonium</name>
    <name type="common">Jimsonweed</name>
    <name type="synonym">Common thornapple</name>
    <dbReference type="NCBI Taxonomy" id="4076"/>
    <lineage>
        <taxon>Eukaryota</taxon>
        <taxon>Viridiplantae</taxon>
        <taxon>Streptophyta</taxon>
        <taxon>Embryophyta</taxon>
        <taxon>Tracheophyta</taxon>
        <taxon>Spermatophyta</taxon>
        <taxon>Magnoliopsida</taxon>
        <taxon>eudicotyledons</taxon>
        <taxon>Gunneridae</taxon>
        <taxon>Pentapetalae</taxon>
        <taxon>asterids</taxon>
        <taxon>lamiids</taxon>
        <taxon>Solanales</taxon>
        <taxon>Solanaceae</taxon>
        <taxon>Solanoideae</taxon>
        <taxon>Datureae</taxon>
        <taxon>Datura</taxon>
    </lineage>
</organism>
<dbReference type="Proteomes" id="UP000823775">
    <property type="component" value="Unassembled WGS sequence"/>
</dbReference>
<comment type="caution">
    <text evidence="1">The sequence shown here is derived from an EMBL/GenBank/DDBJ whole genome shotgun (WGS) entry which is preliminary data.</text>
</comment>
<evidence type="ECO:0000313" key="2">
    <source>
        <dbReference type="Proteomes" id="UP000823775"/>
    </source>
</evidence>
<gene>
    <name evidence="1" type="ORF">HAX54_052184</name>
</gene>
<protein>
    <submittedName>
        <fullName evidence="1">Uncharacterized protein</fullName>
    </submittedName>
</protein>
<reference evidence="1 2" key="1">
    <citation type="journal article" date="2021" name="BMC Genomics">
        <title>Datura genome reveals duplications of psychoactive alkaloid biosynthetic genes and high mutation rate following tissue culture.</title>
        <authorList>
            <person name="Rajewski A."/>
            <person name="Carter-House D."/>
            <person name="Stajich J."/>
            <person name="Litt A."/>
        </authorList>
    </citation>
    <scope>NUCLEOTIDE SEQUENCE [LARGE SCALE GENOMIC DNA]</scope>
    <source>
        <strain evidence="1">AR-01</strain>
    </source>
</reference>
<keyword evidence="2" id="KW-1185">Reference proteome</keyword>
<name>A0ABS8T0E1_DATST</name>
<sequence>MGISGTHADADMAHNVSSNQANVTASQSQNVNNGGNINTQADNGQGIMDYNHPLFLSPTDDSEVLLQYRNEYEHDSNLNRMSGHTDVNYPSDDMQHGEETKTHTHHESTIQNDVMEQSIQEELVQQDSRYITQDMSVQRFSMKEEKRRLDMVMVEGEHRRGCVTELAAEVETFGGER</sequence>
<dbReference type="EMBL" id="JACEIK010000942">
    <property type="protein sequence ID" value="MCD7464139.1"/>
    <property type="molecule type" value="Genomic_DNA"/>
</dbReference>
<accession>A0ABS8T0E1</accession>
<evidence type="ECO:0000313" key="1">
    <source>
        <dbReference type="EMBL" id="MCD7464139.1"/>
    </source>
</evidence>
<proteinExistence type="predicted"/>